<evidence type="ECO:0000313" key="2">
    <source>
        <dbReference type="Proteomes" id="UP000193900"/>
    </source>
</evidence>
<evidence type="ECO:0000313" key="1">
    <source>
        <dbReference type="EMBL" id="SLN77117.1"/>
    </source>
</evidence>
<dbReference type="EMBL" id="FWFZ01000049">
    <property type="protein sequence ID" value="SLN77117.1"/>
    <property type="molecule type" value="Genomic_DNA"/>
</dbReference>
<reference evidence="1 2" key="1">
    <citation type="submission" date="2017-03" db="EMBL/GenBank/DDBJ databases">
        <authorList>
            <person name="Afonso C.L."/>
            <person name="Miller P.J."/>
            <person name="Scott M.A."/>
            <person name="Spackman E."/>
            <person name="Goraichik I."/>
            <person name="Dimitrov K.M."/>
            <person name="Suarez D.L."/>
            <person name="Swayne D.E."/>
        </authorList>
    </citation>
    <scope>NUCLEOTIDE SEQUENCE [LARGE SCALE GENOMIC DNA]</scope>
    <source>
        <strain evidence="1 2">CECT 7023</strain>
    </source>
</reference>
<accession>A0A1Y5U2L6</accession>
<protein>
    <submittedName>
        <fullName evidence="1">Uncharacterized protein</fullName>
    </submittedName>
</protein>
<keyword evidence="2" id="KW-1185">Reference proteome</keyword>
<gene>
    <name evidence="1" type="ORF">ROA7023_04321</name>
</gene>
<dbReference type="Proteomes" id="UP000193900">
    <property type="component" value="Unassembled WGS sequence"/>
</dbReference>
<sequence length="36" mass="3669">MPLVILSGTLELVRVSLRQLMGFGLPGGIGTISVSG</sequence>
<proteinExistence type="predicted"/>
<organism evidence="1 2">
    <name type="scientific">Roseisalinus antarcticus</name>
    <dbReference type="NCBI Taxonomy" id="254357"/>
    <lineage>
        <taxon>Bacteria</taxon>
        <taxon>Pseudomonadati</taxon>
        <taxon>Pseudomonadota</taxon>
        <taxon>Alphaproteobacteria</taxon>
        <taxon>Rhodobacterales</taxon>
        <taxon>Roseobacteraceae</taxon>
        <taxon>Roseisalinus</taxon>
    </lineage>
</organism>
<name>A0A1Y5U2L6_9RHOB</name>
<dbReference type="AlphaFoldDB" id="A0A1Y5U2L6"/>